<dbReference type="HOGENOM" id="CLU_750187_0_0_1"/>
<proteinExistence type="predicted"/>
<evidence type="ECO:0000313" key="2">
    <source>
        <dbReference type="Proteomes" id="UP000053424"/>
    </source>
</evidence>
<dbReference type="OrthoDB" id="3054030at2759"/>
<dbReference type="EMBL" id="KN831770">
    <property type="protein sequence ID" value="KIM46981.1"/>
    <property type="molecule type" value="Genomic_DNA"/>
</dbReference>
<accession>A0A0C3CST8</accession>
<dbReference type="Proteomes" id="UP000053424">
    <property type="component" value="Unassembled WGS sequence"/>
</dbReference>
<protein>
    <submittedName>
        <fullName evidence="1">Uncharacterized protein</fullName>
    </submittedName>
</protein>
<keyword evidence="2" id="KW-1185">Reference proteome</keyword>
<dbReference type="AlphaFoldDB" id="A0A0C3CST8"/>
<organism evidence="1 2">
    <name type="scientific">Hebeloma cylindrosporum</name>
    <dbReference type="NCBI Taxonomy" id="76867"/>
    <lineage>
        <taxon>Eukaryota</taxon>
        <taxon>Fungi</taxon>
        <taxon>Dikarya</taxon>
        <taxon>Basidiomycota</taxon>
        <taxon>Agaricomycotina</taxon>
        <taxon>Agaricomycetes</taxon>
        <taxon>Agaricomycetidae</taxon>
        <taxon>Agaricales</taxon>
        <taxon>Agaricineae</taxon>
        <taxon>Hymenogastraceae</taxon>
        <taxon>Hebeloma</taxon>
    </lineage>
</organism>
<reference evidence="2" key="2">
    <citation type="submission" date="2015-01" db="EMBL/GenBank/DDBJ databases">
        <title>Evolutionary Origins and Diversification of the Mycorrhizal Mutualists.</title>
        <authorList>
            <consortium name="DOE Joint Genome Institute"/>
            <consortium name="Mycorrhizal Genomics Consortium"/>
            <person name="Kohler A."/>
            <person name="Kuo A."/>
            <person name="Nagy L.G."/>
            <person name="Floudas D."/>
            <person name="Copeland A."/>
            <person name="Barry K.W."/>
            <person name="Cichocki N."/>
            <person name="Veneault-Fourrey C."/>
            <person name="LaButti K."/>
            <person name="Lindquist E.A."/>
            <person name="Lipzen A."/>
            <person name="Lundell T."/>
            <person name="Morin E."/>
            <person name="Murat C."/>
            <person name="Riley R."/>
            <person name="Ohm R."/>
            <person name="Sun H."/>
            <person name="Tunlid A."/>
            <person name="Henrissat B."/>
            <person name="Grigoriev I.V."/>
            <person name="Hibbett D.S."/>
            <person name="Martin F."/>
        </authorList>
    </citation>
    <scope>NUCLEOTIDE SEQUENCE [LARGE SCALE GENOMIC DNA]</scope>
    <source>
        <strain evidence="2">h7</strain>
    </source>
</reference>
<sequence>MFTKLKELIQRAGGRGHEPVVPPPVYYRQPISIQTRLTKLELQVDILFEPPHSAWTLSLLRNSQVASLTISHSPNRDIFHKSLFPLAFDSIGATLRDLKLDILYPASLTALVESLHLLPSLETLVLGLASCDESPPAPPENPTYLHLANLISFTGSVEQAAYLFGHTTSCEKLACINLIIDLYYEPPKNLYPGMAERFTVLNSTLSRLGINPTLALCISTEGQPPGVPIFFPLTDQSHYSTAFSRVSSLTLDVPIANPENVELWVHQEVLDWLVTFRAVNALTVILRKNSPISRPQNGIINEECQARLISGIVSAHPNVVCNIIDLPPNQHHFHWSNARDEFSRAVAYGLPPIMSHRQRLVASCVCDHF</sequence>
<reference evidence="1 2" key="1">
    <citation type="submission" date="2014-04" db="EMBL/GenBank/DDBJ databases">
        <authorList>
            <consortium name="DOE Joint Genome Institute"/>
            <person name="Kuo A."/>
            <person name="Gay G."/>
            <person name="Dore J."/>
            <person name="Kohler A."/>
            <person name="Nagy L.G."/>
            <person name="Floudas D."/>
            <person name="Copeland A."/>
            <person name="Barry K.W."/>
            <person name="Cichocki N."/>
            <person name="Veneault-Fourrey C."/>
            <person name="LaButti K."/>
            <person name="Lindquist E.A."/>
            <person name="Lipzen A."/>
            <person name="Lundell T."/>
            <person name="Morin E."/>
            <person name="Murat C."/>
            <person name="Sun H."/>
            <person name="Tunlid A."/>
            <person name="Henrissat B."/>
            <person name="Grigoriev I.V."/>
            <person name="Hibbett D.S."/>
            <person name="Martin F."/>
            <person name="Nordberg H.P."/>
            <person name="Cantor M.N."/>
            <person name="Hua S.X."/>
        </authorList>
    </citation>
    <scope>NUCLEOTIDE SEQUENCE [LARGE SCALE GENOMIC DNA]</scope>
    <source>
        <strain evidence="2">h7</strain>
    </source>
</reference>
<evidence type="ECO:0000313" key="1">
    <source>
        <dbReference type="EMBL" id="KIM46981.1"/>
    </source>
</evidence>
<name>A0A0C3CST8_HEBCY</name>
<gene>
    <name evidence="1" type="ORF">M413DRAFT_440533</name>
</gene>